<dbReference type="EC" id="4.2.1.47" evidence="2"/>
<dbReference type="RefSeq" id="WP_378213037.1">
    <property type="nucleotide sequence ID" value="NZ_JBHUOJ010000032.1"/>
</dbReference>
<dbReference type="Proteomes" id="UP001597438">
    <property type="component" value="Unassembled WGS sequence"/>
</dbReference>
<dbReference type="Pfam" id="PF16363">
    <property type="entry name" value="GDP_Man_Dehyd"/>
    <property type="match status" value="1"/>
</dbReference>
<evidence type="ECO:0000313" key="2">
    <source>
        <dbReference type="EMBL" id="MFD2834231.1"/>
    </source>
</evidence>
<reference evidence="3" key="1">
    <citation type="journal article" date="2019" name="Int. J. Syst. Evol. Microbiol.">
        <title>The Global Catalogue of Microorganisms (GCM) 10K type strain sequencing project: providing services to taxonomists for standard genome sequencing and annotation.</title>
        <authorList>
            <consortium name="The Broad Institute Genomics Platform"/>
            <consortium name="The Broad Institute Genome Sequencing Center for Infectious Disease"/>
            <person name="Wu L."/>
            <person name="Ma J."/>
        </authorList>
    </citation>
    <scope>NUCLEOTIDE SEQUENCE [LARGE SCALE GENOMIC DNA]</scope>
    <source>
        <strain evidence="3">KCTC 52925</strain>
    </source>
</reference>
<sequence>MDLKPYNKKVLILGITGQYGAYLVESLLKKGYKAVSNVDLSCLIRKDRSLYQDLKRMSRLNCIIEI</sequence>
<evidence type="ECO:0000259" key="1">
    <source>
        <dbReference type="Pfam" id="PF16363"/>
    </source>
</evidence>
<protein>
    <submittedName>
        <fullName evidence="2">GDP-mannose 4,6-dehydratase</fullName>
        <ecNumber evidence="2">4.2.1.47</ecNumber>
    </submittedName>
</protein>
<keyword evidence="3" id="KW-1185">Reference proteome</keyword>
<dbReference type="EMBL" id="JBHUOJ010000032">
    <property type="protein sequence ID" value="MFD2834231.1"/>
    <property type="molecule type" value="Genomic_DNA"/>
</dbReference>
<dbReference type="InterPro" id="IPR016040">
    <property type="entry name" value="NAD(P)-bd_dom"/>
</dbReference>
<name>A0ABW5X550_9FLAO</name>
<comment type="caution">
    <text evidence="2">The sequence shown here is derived from an EMBL/GenBank/DDBJ whole genome shotgun (WGS) entry which is preliminary data.</text>
</comment>
<feature type="domain" description="NAD(P)-binding" evidence="1">
    <location>
        <begin position="11"/>
        <end position="46"/>
    </location>
</feature>
<dbReference type="GO" id="GO:0008446">
    <property type="term" value="F:GDP-mannose 4,6-dehydratase activity"/>
    <property type="evidence" value="ECO:0007669"/>
    <property type="project" value="UniProtKB-EC"/>
</dbReference>
<gene>
    <name evidence="2" type="ORF">ACFSYS_13120</name>
</gene>
<organism evidence="2 3">
    <name type="scientific">Christiangramia antarctica</name>
    <dbReference type="NCBI Taxonomy" id="2058158"/>
    <lineage>
        <taxon>Bacteria</taxon>
        <taxon>Pseudomonadati</taxon>
        <taxon>Bacteroidota</taxon>
        <taxon>Flavobacteriia</taxon>
        <taxon>Flavobacteriales</taxon>
        <taxon>Flavobacteriaceae</taxon>
        <taxon>Christiangramia</taxon>
    </lineage>
</organism>
<dbReference type="SUPFAM" id="SSF51735">
    <property type="entry name" value="NAD(P)-binding Rossmann-fold domains"/>
    <property type="match status" value="1"/>
</dbReference>
<evidence type="ECO:0000313" key="3">
    <source>
        <dbReference type="Proteomes" id="UP001597438"/>
    </source>
</evidence>
<accession>A0ABW5X550</accession>
<dbReference type="Gene3D" id="3.40.50.720">
    <property type="entry name" value="NAD(P)-binding Rossmann-like Domain"/>
    <property type="match status" value="1"/>
</dbReference>
<dbReference type="InterPro" id="IPR036291">
    <property type="entry name" value="NAD(P)-bd_dom_sf"/>
</dbReference>
<keyword evidence="2" id="KW-0456">Lyase</keyword>
<proteinExistence type="predicted"/>